<dbReference type="InterPro" id="IPR029058">
    <property type="entry name" value="AB_hydrolase_fold"/>
</dbReference>
<dbReference type="Gene3D" id="3.40.50.1820">
    <property type="entry name" value="alpha/beta hydrolase"/>
    <property type="match status" value="1"/>
</dbReference>
<dbReference type="EMBL" id="CP051170">
    <property type="protein sequence ID" value="QOK99150.1"/>
    <property type="molecule type" value="Genomic_DNA"/>
</dbReference>
<gene>
    <name evidence="3" type="ORF">HF909_22595</name>
</gene>
<geneLocation type="plasmid" evidence="3 4">
    <name>pUW774mp</name>
</geneLocation>
<dbReference type="PRINTS" id="PR00111">
    <property type="entry name" value="ABHYDROLASE"/>
</dbReference>
<proteinExistence type="predicted"/>
<accession>A0AA92QDD8</accession>
<reference evidence="4" key="1">
    <citation type="submission" date="2020-04" db="EMBL/GenBank/DDBJ databases">
        <title>Ralstonia solanacearum UW576, UW763, UW773, and UW774.</title>
        <authorList>
            <person name="Steidl O."/>
            <person name="Truchon A."/>
            <person name="Allen C."/>
        </authorList>
    </citation>
    <scope>NUCLEOTIDE SEQUENCE [LARGE SCALE GENOMIC DNA]</scope>
    <source>
        <strain evidence="4">UW774</strain>
        <plasmid evidence="4">pUW774mp</plasmid>
    </source>
</reference>
<dbReference type="PRINTS" id="PR00412">
    <property type="entry name" value="EPOXHYDRLASE"/>
</dbReference>
<feature type="domain" description="AB hydrolase-1" evidence="2">
    <location>
        <begin position="26"/>
        <end position="274"/>
    </location>
</feature>
<protein>
    <submittedName>
        <fullName evidence="3">Alpha/beta hydrolase</fullName>
    </submittedName>
</protein>
<organism evidence="3 4">
    <name type="scientific">Ralstonia solanacearum</name>
    <name type="common">Pseudomonas solanacearum</name>
    <dbReference type="NCBI Taxonomy" id="305"/>
    <lineage>
        <taxon>Bacteria</taxon>
        <taxon>Pseudomonadati</taxon>
        <taxon>Pseudomonadota</taxon>
        <taxon>Betaproteobacteria</taxon>
        <taxon>Burkholderiales</taxon>
        <taxon>Burkholderiaceae</taxon>
        <taxon>Ralstonia</taxon>
        <taxon>Ralstonia solanacearum species complex</taxon>
    </lineage>
</organism>
<sequence>MFEGFEHRNVHVADAAIHCVVGGSGPPLLLLHGFPQNLYMWARVAPMLANEYTVVCADLRGYGGSSKPLGAPDCANYSFRAMAADQRNLMRSLGFDRFHLVGHDRGGRTGHRMALDHPDSVLSLAVLDIVPTYVMFDAVDRHVARAYWHWYFLQQPAPYPEQVIGADPDTFYEGCLFGWGATGADGFDAEQLEQYRKGWRDPAAIHGSCCDYRAGGSIDFELDRDDLGRQVQCPALVLSGSAGLMHGLFDMQAVWSPRLADMRFASLPGGHFFVDQFPEDTARVLRAFLADARNGGLQNTR</sequence>
<evidence type="ECO:0000259" key="2">
    <source>
        <dbReference type="Pfam" id="PF00561"/>
    </source>
</evidence>
<dbReference type="SUPFAM" id="SSF53474">
    <property type="entry name" value="alpha/beta-Hydrolases"/>
    <property type="match status" value="1"/>
</dbReference>
<evidence type="ECO:0000256" key="1">
    <source>
        <dbReference type="ARBA" id="ARBA00022801"/>
    </source>
</evidence>
<dbReference type="PANTHER" id="PTHR43329">
    <property type="entry name" value="EPOXIDE HYDROLASE"/>
    <property type="match status" value="1"/>
</dbReference>
<dbReference type="InterPro" id="IPR000073">
    <property type="entry name" value="AB_hydrolase_1"/>
</dbReference>
<keyword evidence="1 3" id="KW-0378">Hydrolase</keyword>
<evidence type="ECO:0000313" key="3">
    <source>
        <dbReference type="EMBL" id="QOK99150.1"/>
    </source>
</evidence>
<name>A0AA92QDD8_RALSL</name>
<dbReference type="GO" id="GO:0016787">
    <property type="term" value="F:hydrolase activity"/>
    <property type="evidence" value="ECO:0007669"/>
    <property type="project" value="UniProtKB-KW"/>
</dbReference>
<dbReference type="Pfam" id="PF00561">
    <property type="entry name" value="Abhydrolase_1"/>
    <property type="match status" value="1"/>
</dbReference>
<dbReference type="Proteomes" id="UP000593970">
    <property type="component" value="Plasmid pUW774mp"/>
</dbReference>
<dbReference type="InterPro" id="IPR000639">
    <property type="entry name" value="Epox_hydrolase-like"/>
</dbReference>
<evidence type="ECO:0000313" key="4">
    <source>
        <dbReference type="Proteomes" id="UP000593970"/>
    </source>
</evidence>
<keyword evidence="3" id="KW-0614">Plasmid</keyword>
<dbReference type="AlphaFoldDB" id="A0AA92QDD8"/>